<evidence type="ECO:0000313" key="2">
    <source>
        <dbReference type="Proteomes" id="UP001084197"/>
    </source>
</evidence>
<organism evidence="1 2">
    <name type="scientific">Natronobacillus azotifigens</name>
    <dbReference type="NCBI Taxonomy" id="472978"/>
    <lineage>
        <taxon>Bacteria</taxon>
        <taxon>Bacillati</taxon>
        <taxon>Bacillota</taxon>
        <taxon>Bacilli</taxon>
        <taxon>Bacillales</taxon>
        <taxon>Bacillaceae</taxon>
        <taxon>Natronobacillus</taxon>
    </lineage>
</organism>
<dbReference type="Proteomes" id="UP001084197">
    <property type="component" value="Unassembled WGS sequence"/>
</dbReference>
<dbReference type="Gene3D" id="2.40.128.690">
    <property type="entry name" value="YycH protein, domain 3-like"/>
    <property type="match status" value="1"/>
</dbReference>
<dbReference type="EMBL" id="JAPRAT010000018">
    <property type="protein sequence ID" value="MCZ0703557.1"/>
    <property type="molecule type" value="Genomic_DNA"/>
</dbReference>
<dbReference type="PROSITE" id="PS51257">
    <property type="entry name" value="PROKAR_LIPOPROTEIN"/>
    <property type="match status" value="1"/>
</dbReference>
<keyword evidence="2" id="KW-1185">Reference proteome</keyword>
<reference evidence="1" key="1">
    <citation type="submission" date="2022-11" db="EMBL/GenBank/DDBJ databases">
        <title>WGS of Natronobacillus azotifigens 24KS-1, an anaerobic diazotrophic haloalkaliphile from soda-rich habitats.</title>
        <authorList>
            <person name="Sorokin D.Y."/>
            <person name="Merkel A.Y."/>
        </authorList>
    </citation>
    <scope>NUCLEOTIDE SEQUENCE</scope>
    <source>
        <strain evidence="1">24KS-1</strain>
    </source>
</reference>
<sequence>MKWIRFWFYVVIILLVVGCEGEDSNNDASSRVKLPERLEIAFDMEEVTEVKEAKIYTANSLELDPDVVANTILVESLVNEEINAFGFSYQTKGDAQEEYLTVYDGGKTFGVESGMEGGFGYWNHSIDHPVNYQQVAHTSPGPPDQSTQFSLYQQNNNFQTFTDLDFISYSEAEQEIIDQLSSLGIDGVETEIVYGLDYETITTHYEHYLNLMAGSGEDAVQWTDDDEAYLFQFRQVVDGIPLINDIWQTRILESDEITYTRLTAIYKESGIHTLEVVGFYETTDASESQTLIGQEEALEKLIDYYNAVLLKSATRIEKMELTYISFFEDGNYRLVPSWVFLISREEQTEPTDIDPAQEYVDYHYHIINAVTGERIINVSGDSN</sequence>
<dbReference type="AlphaFoldDB" id="A0A9J6RDJ7"/>
<protein>
    <submittedName>
        <fullName evidence="1">Uncharacterized protein</fullName>
    </submittedName>
</protein>
<proteinExistence type="predicted"/>
<dbReference type="RefSeq" id="WP_268780321.1">
    <property type="nucleotide sequence ID" value="NZ_JAPRAT010000018.1"/>
</dbReference>
<comment type="caution">
    <text evidence="1">The sequence shown here is derived from an EMBL/GenBank/DDBJ whole genome shotgun (WGS) entry which is preliminary data.</text>
</comment>
<name>A0A9J6RDJ7_9BACI</name>
<gene>
    <name evidence="1" type="ORF">OWO01_10035</name>
</gene>
<evidence type="ECO:0000313" key="1">
    <source>
        <dbReference type="EMBL" id="MCZ0703557.1"/>
    </source>
</evidence>
<accession>A0A9J6RDJ7</accession>